<comment type="caution">
    <text evidence="2">The sequence shown here is derived from an EMBL/GenBank/DDBJ whole genome shotgun (WGS) entry which is preliminary data.</text>
</comment>
<dbReference type="RefSeq" id="WP_345468511.1">
    <property type="nucleotide sequence ID" value="NZ_BAABRP010000037.1"/>
</dbReference>
<evidence type="ECO:0000313" key="2">
    <source>
        <dbReference type="EMBL" id="GAA5515072.1"/>
    </source>
</evidence>
<evidence type="ECO:0000256" key="1">
    <source>
        <dbReference type="SAM" id="MobiDB-lite"/>
    </source>
</evidence>
<keyword evidence="3" id="KW-1185">Reference proteome</keyword>
<organism evidence="2 3">
    <name type="scientific">Deinococcus carri</name>
    <dbReference type="NCBI Taxonomy" id="1211323"/>
    <lineage>
        <taxon>Bacteria</taxon>
        <taxon>Thermotogati</taxon>
        <taxon>Deinococcota</taxon>
        <taxon>Deinococci</taxon>
        <taxon>Deinococcales</taxon>
        <taxon>Deinococcaceae</taxon>
        <taxon>Deinococcus</taxon>
    </lineage>
</organism>
<name>A0ABP9WCL2_9DEIO</name>
<proteinExistence type="predicted"/>
<reference evidence="2 3" key="1">
    <citation type="submission" date="2024-02" db="EMBL/GenBank/DDBJ databases">
        <title>Deinococcus carri NBRC 110142.</title>
        <authorList>
            <person name="Ichikawa N."/>
            <person name="Katano-Makiyama Y."/>
            <person name="Hidaka K."/>
        </authorList>
    </citation>
    <scope>NUCLEOTIDE SEQUENCE [LARGE SCALE GENOMIC DNA]</scope>
    <source>
        <strain evidence="2 3">NBRC 110142</strain>
    </source>
</reference>
<dbReference type="EMBL" id="BAABRP010000037">
    <property type="protein sequence ID" value="GAA5515072.1"/>
    <property type="molecule type" value="Genomic_DNA"/>
</dbReference>
<dbReference type="Proteomes" id="UP001401887">
    <property type="component" value="Unassembled WGS sequence"/>
</dbReference>
<feature type="region of interest" description="Disordered" evidence="1">
    <location>
        <begin position="1"/>
        <end position="25"/>
    </location>
</feature>
<feature type="compositionally biased region" description="Basic and acidic residues" evidence="1">
    <location>
        <begin position="1"/>
        <end position="18"/>
    </location>
</feature>
<accession>A0ABP9WCL2</accession>
<evidence type="ECO:0000313" key="3">
    <source>
        <dbReference type="Proteomes" id="UP001401887"/>
    </source>
</evidence>
<gene>
    <name evidence="2" type="ORF">Dcar01_03836</name>
</gene>
<sequence>MNWKDRVRQEQQLEERRAGQKKRKVTPFDLLALTPGDQVFYRPPTFDRPRSGSRAVVVRGPRQDVQSPSVRIRFPDGVEQTVPATQVGRAPHSGETPGYLLDARSRPSWPRLVALLREAAQLEADQAPGGPALRQEAEQRVRQLAGIVAPRGSEKAAKVDIARVLLEAATVEAAAAAARQAGRGGRGPVRHPHLPDPIQDVDVLRLNQEQRAMINNIAKCIHRRYFLSDAESRERVKIPGVLRQIVREAQREVGGTDAPAPTTGKGSELQGTLHDSLISAYQLSLEACQRLAAGDVQGAVTLAQKVQGHRAAYLQANAELERHRVKHHTGRYFHGDVLSVREEHEDGGMTQYYARLTIVYAEDGHSLTVANARELEALTATRVGAPGWASLCRWIEDQSERAGGRKQGRRQADDEHLIYQEHDDYLKLRPTLEKYPDLLRAFEAIRRALLLSERDKDIVRSEIPNKHPSPGWHAPATK</sequence>
<protein>
    <submittedName>
        <fullName evidence="2">Uncharacterized protein</fullName>
    </submittedName>
</protein>